<accession>A0A1R3KW44</accession>
<dbReference type="AlphaFoldDB" id="A0A1R3KW44"/>
<name>A0A1R3KW44_9ROSI</name>
<reference evidence="2" key="1">
    <citation type="submission" date="2013-09" db="EMBL/GenBank/DDBJ databases">
        <title>Corchorus olitorius genome sequencing.</title>
        <authorList>
            <person name="Alam M."/>
            <person name="Haque M.S."/>
            <person name="Islam M.S."/>
            <person name="Emdad E.M."/>
            <person name="Islam M.M."/>
            <person name="Ahmed B."/>
            <person name="Halim A."/>
            <person name="Hossen Q.M.M."/>
            <person name="Hossain M.Z."/>
            <person name="Ahmed R."/>
            <person name="Khan M.M."/>
            <person name="Islam R."/>
            <person name="Rashid M.M."/>
            <person name="Khan S.A."/>
            <person name="Rahman M.S."/>
            <person name="Alam M."/>
            <person name="Yahiya A.S."/>
            <person name="Khan M.S."/>
            <person name="Azam M.S."/>
            <person name="Haque T."/>
            <person name="Lashkar M.Z.H."/>
            <person name="Akhand A.I."/>
            <person name="Morshed G."/>
            <person name="Roy S."/>
            <person name="Uddin K.S."/>
            <person name="Rabeya T."/>
            <person name="Hossain A.S."/>
            <person name="Chowdhury A."/>
            <person name="Snigdha A.R."/>
            <person name="Mortoza M.S."/>
            <person name="Matin S.A."/>
            <person name="Hoque S.M.E."/>
            <person name="Islam M.K."/>
            <person name="Roy D.K."/>
            <person name="Haider R."/>
            <person name="Moosa M.M."/>
            <person name="Elias S.M."/>
            <person name="Hasan A.M."/>
            <person name="Jahan S."/>
            <person name="Shafiuddin M."/>
            <person name="Mahmood N."/>
            <person name="Shommy N.S."/>
        </authorList>
    </citation>
    <scope>NUCLEOTIDE SEQUENCE [LARGE SCALE GENOMIC DNA]</scope>
    <source>
        <strain evidence="2">cv. O-4</strain>
    </source>
</reference>
<organism evidence="1 2">
    <name type="scientific">Corchorus olitorius</name>
    <dbReference type="NCBI Taxonomy" id="93759"/>
    <lineage>
        <taxon>Eukaryota</taxon>
        <taxon>Viridiplantae</taxon>
        <taxon>Streptophyta</taxon>
        <taxon>Embryophyta</taxon>
        <taxon>Tracheophyta</taxon>
        <taxon>Spermatophyta</taxon>
        <taxon>Magnoliopsida</taxon>
        <taxon>eudicotyledons</taxon>
        <taxon>Gunneridae</taxon>
        <taxon>Pentapetalae</taxon>
        <taxon>rosids</taxon>
        <taxon>malvids</taxon>
        <taxon>Malvales</taxon>
        <taxon>Malvaceae</taxon>
        <taxon>Grewioideae</taxon>
        <taxon>Apeibeae</taxon>
        <taxon>Corchorus</taxon>
    </lineage>
</organism>
<dbReference type="EMBL" id="AWUE01010796">
    <property type="protein sequence ID" value="OMP11292.1"/>
    <property type="molecule type" value="Genomic_DNA"/>
</dbReference>
<dbReference type="Proteomes" id="UP000187203">
    <property type="component" value="Unassembled WGS sequence"/>
</dbReference>
<dbReference type="OrthoDB" id="10537022at2759"/>
<sequence length="83" mass="9155">MRKFKVASMMTKLLNRRTMCIKNSSKSTSINSSSMGEVKASKFTLEAFEAIPDDISDKKEVSKAEPTGTFPTLEASVALVSRY</sequence>
<comment type="caution">
    <text evidence="1">The sequence shown here is derived from an EMBL/GenBank/DDBJ whole genome shotgun (WGS) entry which is preliminary data.</text>
</comment>
<evidence type="ECO:0000313" key="2">
    <source>
        <dbReference type="Proteomes" id="UP000187203"/>
    </source>
</evidence>
<protein>
    <submittedName>
        <fullName evidence="1">Squamosa promoter-binding-like protein 12-like protein</fullName>
    </submittedName>
</protein>
<keyword evidence="2" id="KW-1185">Reference proteome</keyword>
<evidence type="ECO:0000313" key="1">
    <source>
        <dbReference type="EMBL" id="OMP11292.1"/>
    </source>
</evidence>
<proteinExistence type="predicted"/>
<gene>
    <name evidence="1" type="ORF">COLO4_03907</name>
</gene>